<dbReference type="Pfam" id="PF00072">
    <property type="entry name" value="Response_reg"/>
    <property type="match status" value="1"/>
</dbReference>
<evidence type="ECO:0000313" key="5">
    <source>
        <dbReference type="Proteomes" id="UP000295531"/>
    </source>
</evidence>
<organism evidence="4 5">
    <name type="scientific">Idiomarina aquatica</name>
    <dbReference type="NCBI Taxonomy" id="1327752"/>
    <lineage>
        <taxon>Bacteria</taxon>
        <taxon>Pseudomonadati</taxon>
        <taxon>Pseudomonadota</taxon>
        <taxon>Gammaproteobacteria</taxon>
        <taxon>Alteromonadales</taxon>
        <taxon>Idiomarinaceae</taxon>
        <taxon>Idiomarina</taxon>
    </lineage>
</organism>
<dbReference type="PANTHER" id="PTHR44591:SF3">
    <property type="entry name" value="RESPONSE REGULATORY DOMAIN-CONTAINING PROTEIN"/>
    <property type="match status" value="1"/>
</dbReference>
<sequence>MSVSLLVVEDKERTRQQLEAEINPLNFNLTFARDGLDGLSKAKSSAFDMVLIDHKMPLMDGLTLLKNLRDLPVYKDAPVFFMTTQDLIEVEPQALKAGATQCFSKPLDGEQVRKTLLANIKRSVA</sequence>
<keyword evidence="5" id="KW-1185">Reference proteome</keyword>
<dbReference type="GO" id="GO:0000160">
    <property type="term" value="P:phosphorelay signal transduction system"/>
    <property type="evidence" value="ECO:0007669"/>
    <property type="project" value="InterPro"/>
</dbReference>
<dbReference type="OrthoDB" id="9800897at2"/>
<evidence type="ECO:0000259" key="3">
    <source>
        <dbReference type="PROSITE" id="PS50110"/>
    </source>
</evidence>
<reference evidence="4 5" key="1">
    <citation type="submission" date="2019-03" db="EMBL/GenBank/DDBJ databases">
        <title>Freshwater and sediment microbial communities from various areas in North America, analyzing microbe dynamics in response to fracking.</title>
        <authorList>
            <person name="Lamendella R."/>
        </authorList>
    </citation>
    <scope>NUCLEOTIDE SEQUENCE [LARGE SCALE GENOMIC DNA]</scope>
    <source>
        <strain evidence="4 5">18_TX</strain>
    </source>
</reference>
<evidence type="ECO:0000256" key="2">
    <source>
        <dbReference type="PROSITE-ProRule" id="PRU00169"/>
    </source>
</evidence>
<dbReference type="Gene3D" id="3.40.50.2300">
    <property type="match status" value="1"/>
</dbReference>
<keyword evidence="1 2" id="KW-0597">Phosphoprotein</keyword>
<dbReference type="SUPFAM" id="SSF52172">
    <property type="entry name" value="CheY-like"/>
    <property type="match status" value="1"/>
</dbReference>
<dbReference type="AlphaFoldDB" id="A0A4R6NYS8"/>
<feature type="modified residue" description="4-aspartylphosphate" evidence="2">
    <location>
        <position position="53"/>
    </location>
</feature>
<dbReference type="EMBL" id="SNXI01000016">
    <property type="protein sequence ID" value="TDP29946.1"/>
    <property type="molecule type" value="Genomic_DNA"/>
</dbReference>
<name>A0A4R6NYS8_9GAMM</name>
<dbReference type="SMART" id="SM00448">
    <property type="entry name" value="REC"/>
    <property type="match status" value="1"/>
</dbReference>
<feature type="domain" description="Response regulatory" evidence="3">
    <location>
        <begin position="4"/>
        <end position="120"/>
    </location>
</feature>
<dbReference type="PROSITE" id="PS50110">
    <property type="entry name" value="RESPONSE_REGULATORY"/>
    <property type="match status" value="1"/>
</dbReference>
<evidence type="ECO:0000313" key="4">
    <source>
        <dbReference type="EMBL" id="TDP29946.1"/>
    </source>
</evidence>
<dbReference type="Proteomes" id="UP000295531">
    <property type="component" value="Unassembled WGS sequence"/>
</dbReference>
<dbReference type="PANTHER" id="PTHR44591">
    <property type="entry name" value="STRESS RESPONSE REGULATOR PROTEIN 1"/>
    <property type="match status" value="1"/>
</dbReference>
<protein>
    <submittedName>
        <fullName evidence="4">Two-component system chemotaxis response regulator CheY</fullName>
    </submittedName>
</protein>
<dbReference type="InterPro" id="IPR011006">
    <property type="entry name" value="CheY-like_superfamily"/>
</dbReference>
<dbReference type="InterPro" id="IPR050595">
    <property type="entry name" value="Bact_response_regulator"/>
</dbReference>
<dbReference type="RefSeq" id="WP_133540379.1">
    <property type="nucleotide sequence ID" value="NZ_SNXI01000016.1"/>
</dbReference>
<proteinExistence type="predicted"/>
<dbReference type="InterPro" id="IPR001789">
    <property type="entry name" value="Sig_transdc_resp-reg_receiver"/>
</dbReference>
<comment type="caution">
    <text evidence="4">The sequence shown here is derived from an EMBL/GenBank/DDBJ whole genome shotgun (WGS) entry which is preliminary data.</text>
</comment>
<accession>A0A4R6NYS8</accession>
<evidence type="ECO:0000256" key="1">
    <source>
        <dbReference type="ARBA" id="ARBA00022553"/>
    </source>
</evidence>
<gene>
    <name evidence="4" type="ORF">DEU29_11647</name>
</gene>